<evidence type="ECO:0000259" key="1">
    <source>
        <dbReference type="PROSITE" id="PS51408"/>
    </source>
</evidence>
<dbReference type="Pfam" id="PF00405">
    <property type="entry name" value="Transferrin"/>
    <property type="match status" value="1"/>
</dbReference>
<dbReference type="PANTHER" id="PTHR11485">
    <property type="entry name" value="TRANSFERRIN"/>
    <property type="match status" value="1"/>
</dbReference>
<dbReference type="SUPFAM" id="SSF53850">
    <property type="entry name" value="Periplasmic binding protein-like II"/>
    <property type="match status" value="1"/>
</dbReference>
<dbReference type="Proteomes" id="UP000822688">
    <property type="component" value="Chromosome 11"/>
</dbReference>
<dbReference type="PRINTS" id="PR00422">
    <property type="entry name" value="TRANSFERRIN"/>
</dbReference>
<comment type="caution">
    <text evidence="2">The sequence shown here is derived from an EMBL/GenBank/DDBJ whole genome shotgun (WGS) entry which is preliminary data.</text>
</comment>
<organism evidence="2 3">
    <name type="scientific">Ceratodon purpureus</name>
    <name type="common">Fire moss</name>
    <name type="synonym">Dicranum purpureum</name>
    <dbReference type="NCBI Taxonomy" id="3225"/>
    <lineage>
        <taxon>Eukaryota</taxon>
        <taxon>Viridiplantae</taxon>
        <taxon>Streptophyta</taxon>
        <taxon>Embryophyta</taxon>
        <taxon>Bryophyta</taxon>
        <taxon>Bryophytina</taxon>
        <taxon>Bryopsida</taxon>
        <taxon>Dicranidae</taxon>
        <taxon>Pseudoditrichales</taxon>
        <taxon>Ditrichaceae</taxon>
        <taxon>Ceratodon</taxon>
    </lineage>
</organism>
<reference evidence="2 3" key="1">
    <citation type="submission" date="2020-06" db="EMBL/GenBank/DDBJ databases">
        <title>WGS assembly of Ceratodon purpureus strain R40.</title>
        <authorList>
            <person name="Carey S.B."/>
            <person name="Jenkins J."/>
            <person name="Shu S."/>
            <person name="Lovell J.T."/>
            <person name="Sreedasyam A."/>
            <person name="Maumus F."/>
            <person name="Tiley G.P."/>
            <person name="Fernandez-Pozo N."/>
            <person name="Barry K."/>
            <person name="Chen C."/>
            <person name="Wang M."/>
            <person name="Lipzen A."/>
            <person name="Daum C."/>
            <person name="Saski C.A."/>
            <person name="Payton A.C."/>
            <person name="Mcbreen J.C."/>
            <person name="Conrad R.E."/>
            <person name="Kollar L.M."/>
            <person name="Olsson S."/>
            <person name="Huttunen S."/>
            <person name="Landis J.B."/>
            <person name="Wickett N.J."/>
            <person name="Johnson M.G."/>
            <person name="Rensing S.A."/>
            <person name="Grimwood J."/>
            <person name="Schmutz J."/>
            <person name="Mcdaniel S.F."/>
        </authorList>
    </citation>
    <scope>NUCLEOTIDE SEQUENCE [LARGE SCALE GENOMIC DNA]</scope>
    <source>
        <strain evidence="2 3">R40</strain>
    </source>
</reference>
<dbReference type="InterPro" id="IPR001156">
    <property type="entry name" value="Transferrin-like_dom"/>
</dbReference>
<dbReference type="Gene3D" id="3.40.190.10">
    <property type="entry name" value="Periplasmic binding protein-like II"/>
    <property type="match status" value="2"/>
</dbReference>
<dbReference type="SMART" id="SM00094">
    <property type="entry name" value="TR_FER"/>
    <property type="match status" value="1"/>
</dbReference>
<feature type="domain" description="Transferrin-like" evidence="1">
    <location>
        <begin position="116"/>
        <end position="454"/>
    </location>
</feature>
<evidence type="ECO:0000313" key="3">
    <source>
        <dbReference type="Proteomes" id="UP000822688"/>
    </source>
</evidence>
<evidence type="ECO:0000313" key="2">
    <source>
        <dbReference type="EMBL" id="KAG0557438.1"/>
    </source>
</evidence>
<keyword evidence="3" id="KW-1185">Reference proteome</keyword>
<dbReference type="CDD" id="cd13529">
    <property type="entry name" value="PBP2_transferrin"/>
    <property type="match status" value="1"/>
</dbReference>
<name>A0A8T0GI49_CERPU</name>
<dbReference type="AlphaFoldDB" id="A0A8T0GI49"/>
<protein>
    <recommendedName>
        <fullName evidence="1">Transferrin-like domain-containing protein</fullName>
    </recommendedName>
</protein>
<sequence length="481" mass="50351">MPHAWVSILDEGIWLETWDWTWRRTELGISGEAANIKQHLLTLEDITFWTLALNRERSLHCSLAPTSSCSCSCATMGASRAGLGFFLVASLFVSSVWGQGPVTPPVTAPPAAAASWTWCVSDAADKTVCDQMTALLATIETSGAHRHSCVLGTNVEDCMKKINAGTVQIGVFDGSFIDQAATTYSLKPIRTEGSSAGTDNQYYAVGIMKKSACPGKLADMKGKRSCHSGYGRSAGWTLPIAAMVDAKIIPVVSQTAQKNDIESVAAFFSKTCAASATPETSVCTACKTTAGCTTADDFYDYEGAFRGVVEGACDVAFTKFTIPAEYSLGGPKAQAWTGLEAPSAYSLLCGSGTGPVCADISSYATCNFGSAPPHTIMVAGTYPQTEINAFNAVMDMANSNAEFNDLFFSGKNTGGAIFSSDATKTLGYNGTATALTTSINKARATLKAVNDTPTSTNGASSIAKGGVLAIVSVVVSLCMLW</sequence>
<dbReference type="PANTHER" id="PTHR11485:SF58">
    <property type="entry name" value="TRANSFERRIN-LIKE DOMAIN-CONTAINING PROTEIN"/>
    <property type="match status" value="1"/>
</dbReference>
<proteinExistence type="predicted"/>
<accession>A0A8T0GI49</accession>
<dbReference type="PROSITE" id="PS51408">
    <property type="entry name" value="TRANSFERRIN_LIKE_4"/>
    <property type="match status" value="1"/>
</dbReference>
<dbReference type="EMBL" id="CM026432">
    <property type="protein sequence ID" value="KAG0557438.1"/>
    <property type="molecule type" value="Genomic_DNA"/>
</dbReference>
<gene>
    <name evidence="2" type="ORF">KC19_11G130200</name>
</gene>